<evidence type="ECO:0000313" key="2">
    <source>
        <dbReference type="Proteomes" id="UP001043456"/>
    </source>
</evidence>
<sequence length="113" mass="12197">MDDVTVGKPCQNAGSRGHFGWTSCEPSSSASHDSGLLDIKDAISQQLVSLCELMAPCGYILYGTSSISKEILQELNAKIVAELQKWKATLPPILQIDLDDAASPYLPHVLLLQ</sequence>
<dbReference type="OrthoDB" id="2154091at2759"/>
<dbReference type="Proteomes" id="UP001043456">
    <property type="component" value="Unassembled WGS sequence"/>
</dbReference>
<gene>
    <name evidence="1" type="ORF">Asppvi_009284</name>
</gene>
<evidence type="ECO:0000313" key="1">
    <source>
        <dbReference type="EMBL" id="GIJ90330.1"/>
    </source>
</evidence>
<protein>
    <submittedName>
        <fullName evidence="1">Uncharacterized protein</fullName>
    </submittedName>
</protein>
<reference evidence="1 2" key="1">
    <citation type="submission" date="2018-10" db="EMBL/GenBank/DDBJ databases">
        <title>Pan-genome distribution and transcriptional activeness of fungal secondary metabolism genes in Aspergillus section Fumigati.</title>
        <authorList>
            <person name="Takahashi H."/>
            <person name="Umemura M."/>
            <person name="Ninomiya A."/>
            <person name="Kusuya Y."/>
            <person name="Urayama S."/>
            <person name="Shimizu M."/>
            <person name="Watanabe A."/>
            <person name="Kamei K."/>
            <person name="Yaguchi T."/>
            <person name="Hagiwara D."/>
        </authorList>
    </citation>
    <scope>NUCLEOTIDE SEQUENCE [LARGE SCALE GENOMIC DNA]</scope>
    <source>
        <strain evidence="1 2">IFM 55266</strain>
    </source>
</reference>
<dbReference type="RefSeq" id="XP_043161076.1">
    <property type="nucleotide sequence ID" value="XM_043305141.1"/>
</dbReference>
<comment type="caution">
    <text evidence="1">The sequence shown here is derived from an EMBL/GenBank/DDBJ whole genome shotgun (WGS) entry which is preliminary data.</text>
</comment>
<dbReference type="EMBL" id="BHVY01000006">
    <property type="protein sequence ID" value="GIJ90330.1"/>
    <property type="molecule type" value="Genomic_DNA"/>
</dbReference>
<organism evidence="1 2">
    <name type="scientific">Aspergillus pseudoviridinutans</name>
    <dbReference type="NCBI Taxonomy" id="1517512"/>
    <lineage>
        <taxon>Eukaryota</taxon>
        <taxon>Fungi</taxon>
        <taxon>Dikarya</taxon>
        <taxon>Ascomycota</taxon>
        <taxon>Pezizomycotina</taxon>
        <taxon>Eurotiomycetes</taxon>
        <taxon>Eurotiomycetidae</taxon>
        <taxon>Eurotiales</taxon>
        <taxon>Aspergillaceae</taxon>
        <taxon>Aspergillus</taxon>
        <taxon>Aspergillus subgen. Fumigati</taxon>
    </lineage>
</organism>
<keyword evidence="2" id="KW-1185">Reference proteome</keyword>
<dbReference type="CDD" id="cd12148">
    <property type="entry name" value="fungal_TF_MHR"/>
    <property type="match status" value="1"/>
</dbReference>
<accession>A0A9P3BJ84</accession>
<dbReference type="GeneID" id="67007894"/>
<dbReference type="AlphaFoldDB" id="A0A9P3BJ84"/>
<name>A0A9P3BJ84_9EURO</name>
<proteinExistence type="predicted"/>